<comment type="caution">
    <text evidence="1">The sequence shown here is derived from an EMBL/GenBank/DDBJ whole genome shotgun (WGS) entry which is preliminary data.</text>
</comment>
<proteinExistence type="predicted"/>
<feature type="non-terminal residue" evidence="1">
    <location>
        <position position="1"/>
    </location>
</feature>
<dbReference type="Proteomes" id="UP000322245">
    <property type="component" value="Unassembled WGS sequence"/>
</dbReference>
<evidence type="ECO:0000313" key="1">
    <source>
        <dbReference type="EMBL" id="TYJ51068.1"/>
    </source>
</evidence>
<dbReference type="AlphaFoldDB" id="A0A5D3AK83"/>
<reference evidence="1 2" key="1">
    <citation type="submission" date="2017-05" db="EMBL/GenBank/DDBJ databases">
        <title>The Genome Sequence of Tsuchiyaea wingfieldii DSM 27421.</title>
        <authorList>
            <person name="Cuomo C."/>
            <person name="Passer A."/>
            <person name="Billmyre B."/>
            <person name="Heitman J."/>
        </authorList>
    </citation>
    <scope>NUCLEOTIDE SEQUENCE [LARGE SCALE GENOMIC DNA]</scope>
    <source>
        <strain evidence="1 2">DSM 27421</strain>
    </source>
</reference>
<dbReference type="EMBL" id="NIDF01000550">
    <property type="protein sequence ID" value="TYJ51068.1"/>
    <property type="molecule type" value="Genomic_DNA"/>
</dbReference>
<keyword evidence="2" id="KW-1185">Reference proteome</keyword>
<gene>
    <name evidence="1" type="ORF">B9479_008383</name>
</gene>
<accession>A0A5D3AK83</accession>
<evidence type="ECO:0000313" key="2">
    <source>
        <dbReference type="Proteomes" id="UP000322245"/>
    </source>
</evidence>
<organism evidence="1 2">
    <name type="scientific">Cryptococcus floricola</name>
    <dbReference type="NCBI Taxonomy" id="2591691"/>
    <lineage>
        <taxon>Eukaryota</taxon>
        <taxon>Fungi</taxon>
        <taxon>Dikarya</taxon>
        <taxon>Basidiomycota</taxon>
        <taxon>Agaricomycotina</taxon>
        <taxon>Tremellomycetes</taxon>
        <taxon>Tremellales</taxon>
        <taxon>Cryptococcaceae</taxon>
        <taxon>Cryptococcus</taxon>
    </lineage>
</organism>
<name>A0A5D3AK83_9TREE</name>
<protein>
    <submittedName>
        <fullName evidence="1">Uncharacterized protein</fullName>
    </submittedName>
</protein>
<sequence>NGFIYYDGEFRMYGLRSGFQDGGQQQDDRTKWTIRATRDYRLEMFWGETDIAERLEHFRRIGVQDKGYTRRMFHDLHYFVDNHTRSFVESAATTSLDIRPFFDQQDSGQVVEGQSNSGVTRWDIEKGFDHSYLGFEGEHAFTVRKPKKASKGEPLSSQGLGKDPEYGYVEALKAADQLLNAAPDSAVGDGRISYYTPSGYQATIARTQHFMPSEAKWLVSLGKSEKVSQDSEV</sequence>